<evidence type="ECO:0000313" key="2">
    <source>
        <dbReference type="Proteomes" id="UP000605846"/>
    </source>
</evidence>
<organism evidence="1 2">
    <name type="scientific">Apophysomyces ossiformis</name>
    <dbReference type="NCBI Taxonomy" id="679940"/>
    <lineage>
        <taxon>Eukaryota</taxon>
        <taxon>Fungi</taxon>
        <taxon>Fungi incertae sedis</taxon>
        <taxon>Mucoromycota</taxon>
        <taxon>Mucoromycotina</taxon>
        <taxon>Mucoromycetes</taxon>
        <taxon>Mucorales</taxon>
        <taxon>Mucorineae</taxon>
        <taxon>Mucoraceae</taxon>
        <taxon>Apophysomyces</taxon>
    </lineage>
</organism>
<keyword evidence="2" id="KW-1185">Reference proteome</keyword>
<name>A0A8H7EP55_9FUNG</name>
<reference evidence="1" key="1">
    <citation type="submission" date="2020-01" db="EMBL/GenBank/DDBJ databases">
        <title>Genome Sequencing of Three Apophysomyces-Like Fungal Strains Confirms a Novel Fungal Genus in the Mucoromycota with divergent Burkholderia-like Endosymbiotic Bacteria.</title>
        <authorList>
            <person name="Stajich J.E."/>
            <person name="Macias A.M."/>
            <person name="Carter-House D."/>
            <person name="Lovett B."/>
            <person name="Kasson L.R."/>
            <person name="Berry K."/>
            <person name="Grigoriev I."/>
            <person name="Chang Y."/>
            <person name="Spatafora J."/>
            <person name="Kasson M.T."/>
        </authorList>
    </citation>
    <scope>NUCLEOTIDE SEQUENCE</scope>
    <source>
        <strain evidence="1">NRRL A-21654</strain>
    </source>
</reference>
<accession>A0A8H7EP55</accession>
<dbReference type="Proteomes" id="UP000605846">
    <property type="component" value="Unassembled WGS sequence"/>
</dbReference>
<gene>
    <name evidence="1" type="ORF">EC973_009475</name>
</gene>
<evidence type="ECO:0000313" key="1">
    <source>
        <dbReference type="EMBL" id="KAF7725668.1"/>
    </source>
</evidence>
<comment type="caution">
    <text evidence="1">The sequence shown here is derived from an EMBL/GenBank/DDBJ whole genome shotgun (WGS) entry which is preliminary data.</text>
</comment>
<dbReference type="EMBL" id="JABAYA010000092">
    <property type="protein sequence ID" value="KAF7725668.1"/>
    <property type="molecule type" value="Genomic_DNA"/>
</dbReference>
<proteinExistence type="predicted"/>
<sequence>MSFQSLSNEELGQLVCQQLAINEDEAELPNEILMDLEDTTKYSKTKNIKKFESNLPSYGGGKWTKSGALNKILYSKVKKYKLDRLSVVLQKYKGGDKLRATGQAAIEAYKELYKCLHQEVNEPPTAEEFKRILERLRRLAVYAFTTGKHINNDAKNICNKGR</sequence>
<dbReference type="OrthoDB" id="2267579at2759"/>
<protein>
    <submittedName>
        <fullName evidence="1">Uncharacterized protein</fullName>
    </submittedName>
</protein>
<dbReference type="AlphaFoldDB" id="A0A8H7EP55"/>